<dbReference type="EMBL" id="CAADFH010000020">
    <property type="protein sequence ID" value="VFJ92037.1"/>
    <property type="molecule type" value="Genomic_DNA"/>
</dbReference>
<dbReference type="SUPFAM" id="SSF52777">
    <property type="entry name" value="CoA-dependent acyltransferases"/>
    <property type="match status" value="2"/>
</dbReference>
<dbReference type="CDD" id="cd12117">
    <property type="entry name" value="A_NRPS_Srf_like"/>
    <property type="match status" value="1"/>
</dbReference>
<dbReference type="InterPro" id="IPR020845">
    <property type="entry name" value="AMP-binding_CS"/>
</dbReference>
<dbReference type="GO" id="GO:0043041">
    <property type="term" value="P:amino acid activation for nonribosomal peptide biosynthetic process"/>
    <property type="evidence" value="ECO:0007669"/>
    <property type="project" value="TreeGrafter"/>
</dbReference>
<evidence type="ECO:0000259" key="6">
    <source>
        <dbReference type="PROSITE" id="PS50075"/>
    </source>
</evidence>
<dbReference type="Gene3D" id="2.30.38.10">
    <property type="entry name" value="Luciferase, Domain 3"/>
    <property type="match status" value="1"/>
</dbReference>
<dbReference type="PANTHER" id="PTHR45527:SF1">
    <property type="entry name" value="FATTY ACID SYNTHASE"/>
    <property type="match status" value="1"/>
</dbReference>
<dbReference type="InterPro" id="IPR025110">
    <property type="entry name" value="AMP-bd_C"/>
</dbReference>
<dbReference type="PIRSF" id="PIRSF001617">
    <property type="entry name" value="Alpha-AR"/>
    <property type="match status" value="1"/>
</dbReference>
<dbReference type="NCBIfam" id="TIGR01746">
    <property type="entry name" value="Thioester-redct"/>
    <property type="match status" value="1"/>
</dbReference>
<keyword evidence="4" id="KW-0597">Phosphoprotein</keyword>
<dbReference type="Gene3D" id="3.30.300.30">
    <property type="match status" value="1"/>
</dbReference>
<dbReference type="Gene3D" id="3.40.50.980">
    <property type="match status" value="2"/>
</dbReference>
<dbReference type="FunFam" id="3.30.300.30:FF:000010">
    <property type="entry name" value="Enterobactin synthetase component F"/>
    <property type="match status" value="1"/>
</dbReference>
<dbReference type="GO" id="GO:0031177">
    <property type="term" value="F:phosphopantetheine binding"/>
    <property type="evidence" value="ECO:0007669"/>
    <property type="project" value="InterPro"/>
</dbReference>
<dbReference type="InterPro" id="IPR036291">
    <property type="entry name" value="NAD(P)-bd_dom_sf"/>
</dbReference>
<protein>
    <submittedName>
        <fullName evidence="7">Amino acid adenylation domain-containing protein/thioester reductase domain-containing protein</fullName>
    </submittedName>
</protein>
<dbReference type="CDD" id="cd05235">
    <property type="entry name" value="SDR_e1"/>
    <property type="match status" value="1"/>
</dbReference>
<dbReference type="Pfam" id="PF13193">
    <property type="entry name" value="AMP-binding_C"/>
    <property type="match status" value="1"/>
</dbReference>
<feature type="domain" description="Carrier" evidence="6">
    <location>
        <begin position="1015"/>
        <end position="1090"/>
    </location>
</feature>
<dbReference type="FunFam" id="3.40.50.980:FF:000001">
    <property type="entry name" value="Non-ribosomal peptide synthetase"/>
    <property type="match status" value="1"/>
</dbReference>
<dbReference type="GO" id="GO:0016874">
    <property type="term" value="F:ligase activity"/>
    <property type="evidence" value="ECO:0007669"/>
    <property type="project" value="UniProtKB-KW"/>
</dbReference>
<organism evidence="7">
    <name type="scientific">Candidatus Kentrum sp. LFY</name>
    <dbReference type="NCBI Taxonomy" id="2126342"/>
    <lineage>
        <taxon>Bacteria</taxon>
        <taxon>Pseudomonadati</taxon>
        <taxon>Pseudomonadota</taxon>
        <taxon>Gammaproteobacteria</taxon>
        <taxon>Candidatus Kentrum</taxon>
    </lineage>
</organism>
<reference evidence="7" key="1">
    <citation type="submission" date="2019-02" db="EMBL/GenBank/DDBJ databases">
        <authorList>
            <person name="Gruber-Vodicka R. H."/>
            <person name="Seah K. B. B."/>
        </authorList>
    </citation>
    <scope>NUCLEOTIDE SEQUENCE</scope>
    <source>
        <strain evidence="7">BECK_M6</strain>
    </source>
</reference>
<dbReference type="SMART" id="SM00823">
    <property type="entry name" value="PKS_PP"/>
    <property type="match status" value="1"/>
</dbReference>
<sequence length="1485" mass="166872">MNDFPEMKENLSAEEKRILLKKLLRDKAARKKTSHPLSYGQKALWFLYRSAPGSAAYNVAGVCRIVSLVDIRALRDACRTLIARHPALRSTFSLQDNQPVQIVHGVQEFDFEEIDVSKDTDTELHERVRAAYRSPFHLEKDSPFRVRLFTRAPKDHVLLMASPHIAYDGWSTWILVSELLSLYSVPKADHAATLPPMKWQYQDFVRWQTELLAGPEGKRSWEYWRENLAGELPVLDLPTDRPRPAVQSYNGATLTFNLPAELTRQLNNRTQASNVTLYMMVMAAFQVLLHRYTGQNDIIVGSPTVGRSRAEFQDIVGYFVNTLPMRADFSEDPPFEIFLNQVRETMVNGLGHQDYPFPLLVERLQPQRDASISPIFQALLVMQKIQNDDELSAFVMDAAGDEHVRVDRGGLSLAPFKMPQQEGQFDLTLEIIEAEQSLSNAFLYNPDLFEAETMIRMVGHFQSLLEGIVADPSTRVSELPLLTGQERQRILVEWNDTRVPYPQDECVHELFEQQVRENPDAVALVFADREVSYGELNTRANRLAHRLRALGVGPEILVGVFVERSVEMIVGILAILKSGGAYVPLDLEYPRERLAFMAEDADLKALLCHGATRDRLPECAAQILDLDEEETLKAAEGDSNNLAKLANPDNLAYVIYTSGSTGVPKGVCVDHRSVVRLVRNTNYMEFDETQVFLQSAPIAFDASTFEVWGSLVNGAKLVIPLPGHLSLEELGRYLGEYNVTTLFLTTALFNLIVQERPGDIANLRFLLCGGEVGSPENMKKAAQLLTRGKLLHCYGPTENTTYTTFHTVSTDVDTGRPMPIGGPISNTRIYVLDDRMQLVPVGVTGELYTGGVGVARGYLNRPELTAEKFIPDPFDKEPGARLYRTGDACRWLPDGTIDFLGRIDTQVKVRGFRIECGEVESALLLHPDVREVVVDPRGEGTDKRLVAWLVAQTEDRATLRDALRAHLRQSLPDWMVPSIFVFMDSFPLTPNGKIHRQALPDPDAGDLGSTTEYIAPRTEAEAEMARLWAEVLGVDKVGLHDNFFDLGGHSVLAIQLTSQIKEQLGVEVPIRALFEDPTVLGLLREIGRTQTEEDKKRLDLDAEARLEDDIHPQDGMLIASQVENPGHALITGATGFLGVYLIGELLKQTKAVIWCLVRGENHQEAEKRLETALVEHDQAIDGWQQRVKVVTGDLKQQRLGLTEETFREFSDKIDVIYHNGTEVNHMYPYHELRKANVEGTKEVLKLACTGRKKPVHYVSTAGVFTGTGQPIREDSRLISDGLVKNGYIQSKWVAENLIWEAGNRGLPVAVYRPDRIGGHSKTGKWNDKDTFYQMLLACIEWGIFPDWDYVENVAPVDYCAKALVWLSLREQALGRAYHLANSHSLPSNRIASHLRANGFEMRQLPYKEWREEVDRKGKGLLEHLLDYTIGDEGSFIEGEIQELECDRTIQALSGSGIECPPITAELIGRYLEVMQLSHTGQSRSR</sequence>
<dbReference type="NCBIfam" id="TIGR01733">
    <property type="entry name" value="AA-adenyl-dom"/>
    <property type="match status" value="1"/>
</dbReference>
<evidence type="ECO:0000256" key="4">
    <source>
        <dbReference type="ARBA" id="ARBA00022553"/>
    </source>
</evidence>
<dbReference type="GO" id="GO:0044550">
    <property type="term" value="P:secondary metabolite biosynthetic process"/>
    <property type="evidence" value="ECO:0007669"/>
    <property type="project" value="UniProtKB-ARBA"/>
</dbReference>
<dbReference type="InterPro" id="IPR006162">
    <property type="entry name" value="Ppantetheine_attach_site"/>
</dbReference>
<comment type="cofactor">
    <cofactor evidence="1">
        <name>pantetheine 4'-phosphate</name>
        <dbReference type="ChEBI" id="CHEBI:47942"/>
    </cofactor>
</comment>
<dbReference type="Gene3D" id="3.30.559.30">
    <property type="entry name" value="Nonribosomal peptide synthetase, condensation domain"/>
    <property type="match status" value="1"/>
</dbReference>
<dbReference type="InterPro" id="IPR036736">
    <property type="entry name" value="ACP-like_sf"/>
</dbReference>
<dbReference type="FunFam" id="2.30.38.10:FF:000001">
    <property type="entry name" value="Non-ribosomal peptide synthetase PvdI"/>
    <property type="match status" value="1"/>
</dbReference>
<dbReference type="SUPFAM" id="SSF56801">
    <property type="entry name" value="Acetyl-CoA synthetase-like"/>
    <property type="match status" value="1"/>
</dbReference>
<dbReference type="SUPFAM" id="SSF51735">
    <property type="entry name" value="NAD(P)-binding Rossmann-fold domains"/>
    <property type="match status" value="1"/>
</dbReference>
<dbReference type="SUPFAM" id="SSF47336">
    <property type="entry name" value="ACP-like"/>
    <property type="match status" value="1"/>
</dbReference>
<dbReference type="InterPro" id="IPR009081">
    <property type="entry name" value="PP-bd_ACP"/>
</dbReference>
<dbReference type="PROSITE" id="PS00012">
    <property type="entry name" value="PHOSPHOPANTETHEINE"/>
    <property type="match status" value="1"/>
</dbReference>
<dbReference type="FunFam" id="1.10.1200.10:FF:000005">
    <property type="entry name" value="Nonribosomal peptide synthetase 1"/>
    <property type="match status" value="1"/>
</dbReference>
<accession>A0A450UHN5</accession>
<evidence type="ECO:0000256" key="3">
    <source>
        <dbReference type="ARBA" id="ARBA00022450"/>
    </source>
</evidence>
<dbReference type="Pfam" id="PF07993">
    <property type="entry name" value="NAD_binding_4"/>
    <property type="match status" value="1"/>
</dbReference>
<evidence type="ECO:0000313" key="7">
    <source>
        <dbReference type="EMBL" id="VFJ92037.1"/>
    </source>
</evidence>
<proteinExistence type="inferred from homology"/>
<dbReference type="InterPro" id="IPR010080">
    <property type="entry name" value="Thioester_reductase-like_dom"/>
</dbReference>
<dbReference type="InterPro" id="IPR000873">
    <property type="entry name" value="AMP-dep_synth/lig_dom"/>
</dbReference>
<dbReference type="PANTHER" id="PTHR45527">
    <property type="entry name" value="NONRIBOSOMAL PEPTIDE SYNTHETASE"/>
    <property type="match status" value="1"/>
</dbReference>
<name>A0A450UHN5_9GAMM</name>
<dbReference type="GO" id="GO:0005829">
    <property type="term" value="C:cytosol"/>
    <property type="evidence" value="ECO:0007669"/>
    <property type="project" value="TreeGrafter"/>
</dbReference>
<dbReference type="Pfam" id="PF00501">
    <property type="entry name" value="AMP-binding"/>
    <property type="match status" value="1"/>
</dbReference>
<dbReference type="InterPro" id="IPR010071">
    <property type="entry name" value="AA_adenyl_dom"/>
</dbReference>
<keyword evidence="3" id="KW-0596">Phosphopantetheine</keyword>
<gene>
    <name evidence="7" type="ORF">BECKLFY1418A_GA0070994_102014</name>
</gene>
<dbReference type="InterPro" id="IPR023213">
    <property type="entry name" value="CAT-like_dom_sf"/>
</dbReference>
<evidence type="ECO:0000256" key="2">
    <source>
        <dbReference type="ARBA" id="ARBA00006432"/>
    </source>
</evidence>
<dbReference type="InterPro" id="IPR001242">
    <property type="entry name" value="Condensation_dom"/>
</dbReference>
<dbReference type="InterPro" id="IPR013120">
    <property type="entry name" value="FAR_NAD-bd"/>
</dbReference>
<dbReference type="Gene3D" id="3.40.50.720">
    <property type="entry name" value="NAD(P)-binding Rossmann-like Domain"/>
    <property type="match status" value="1"/>
</dbReference>
<evidence type="ECO:0000256" key="1">
    <source>
        <dbReference type="ARBA" id="ARBA00001957"/>
    </source>
</evidence>
<dbReference type="InterPro" id="IPR045851">
    <property type="entry name" value="AMP-bd_C_sf"/>
</dbReference>
<dbReference type="PROSITE" id="PS50075">
    <property type="entry name" value="CARRIER"/>
    <property type="match status" value="1"/>
</dbReference>
<dbReference type="Pfam" id="PF00550">
    <property type="entry name" value="PP-binding"/>
    <property type="match status" value="1"/>
</dbReference>
<comment type="similarity">
    <text evidence="2">Belongs to the ATP-dependent AMP-binding enzyme family.</text>
</comment>
<dbReference type="FunFam" id="3.40.50.12780:FF:000012">
    <property type="entry name" value="Non-ribosomal peptide synthetase"/>
    <property type="match status" value="1"/>
</dbReference>
<evidence type="ECO:0000256" key="5">
    <source>
        <dbReference type="ARBA" id="ARBA00022598"/>
    </source>
</evidence>
<dbReference type="Gene3D" id="3.30.559.10">
    <property type="entry name" value="Chloramphenicol acetyltransferase-like domain"/>
    <property type="match status" value="1"/>
</dbReference>
<keyword evidence="5" id="KW-0436">Ligase</keyword>
<dbReference type="Pfam" id="PF00668">
    <property type="entry name" value="Condensation"/>
    <property type="match status" value="1"/>
</dbReference>
<dbReference type="InterPro" id="IPR020806">
    <property type="entry name" value="PKS_PP-bd"/>
</dbReference>
<dbReference type="PROSITE" id="PS00455">
    <property type="entry name" value="AMP_BINDING"/>
    <property type="match status" value="1"/>
</dbReference>
<dbReference type="CDD" id="cd19531">
    <property type="entry name" value="LCL_NRPS-like"/>
    <property type="match status" value="1"/>
</dbReference>
<dbReference type="Gene3D" id="1.10.1200.10">
    <property type="entry name" value="ACP-like"/>
    <property type="match status" value="1"/>
</dbReference>